<evidence type="ECO:0000259" key="1">
    <source>
        <dbReference type="Pfam" id="PF10727"/>
    </source>
</evidence>
<dbReference type="InterPro" id="IPR037108">
    <property type="entry name" value="TM1727-like_C_sf"/>
</dbReference>
<dbReference type="Gene3D" id="1.10.1040.20">
    <property type="entry name" value="ProC-like, C-terminal domain"/>
    <property type="match status" value="1"/>
</dbReference>
<dbReference type="InterPro" id="IPR036291">
    <property type="entry name" value="NAD(P)-bd_dom_sf"/>
</dbReference>
<proteinExistence type="predicted"/>
<dbReference type="Pfam" id="PF10727">
    <property type="entry name" value="Rossmann-like"/>
    <property type="match status" value="1"/>
</dbReference>
<dbReference type="EMBL" id="JBHRZH010000016">
    <property type="protein sequence ID" value="MFC3762757.1"/>
    <property type="molecule type" value="Genomic_DNA"/>
</dbReference>
<dbReference type="SUPFAM" id="SSF48179">
    <property type="entry name" value="6-phosphogluconate dehydrogenase C-terminal domain-like"/>
    <property type="match status" value="1"/>
</dbReference>
<dbReference type="InterPro" id="IPR008927">
    <property type="entry name" value="6-PGluconate_DH-like_C_sf"/>
</dbReference>
<dbReference type="SUPFAM" id="SSF51735">
    <property type="entry name" value="NAD(P)-binding Rossmann-fold domains"/>
    <property type="match status" value="1"/>
</dbReference>
<feature type="domain" description="DUF2520" evidence="2">
    <location>
        <begin position="142"/>
        <end position="266"/>
    </location>
</feature>
<dbReference type="InterPro" id="IPR018931">
    <property type="entry name" value="DUF2520"/>
</dbReference>
<sequence>MARTARSRLRVGVIGAGRVGTVLALALRNAGHHLVGVSTHSDHSSVKAATVLPGVAQGAAEEIARTSELVLLGVPDDAIGPVVDELAQAGAVADGQYVVHPSGMHGTAVLAPAAERGALVAAIHPAMAFRGHYSDVGRLYGCAMGVTAAPELHDFVEGIVHDLGGNPVWIAEEARAVYHSALAHGVNHLVTVIAQATQLLRAAGIPDPATVLGPLAQHALTDSLAHGDAALTGPIVRGDAQTVAAHLEAVSLTAPAVLPSYVALYEATVERAVLDGRLSDEAAAQLRAVLDRSAP</sequence>
<reference evidence="4" key="1">
    <citation type="journal article" date="2019" name="Int. J. Syst. Evol. Microbiol.">
        <title>The Global Catalogue of Microorganisms (GCM) 10K type strain sequencing project: providing services to taxonomists for standard genome sequencing and annotation.</title>
        <authorList>
            <consortium name="The Broad Institute Genomics Platform"/>
            <consortium name="The Broad Institute Genome Sequencing Center for Infectious Disease"/>
            <person name="Wu L."/>
            <person name="Ma J."/>
        </authorList>
    </citation>
    <scope>NUCLEOTIDE SEQUENCE [LARGE SCALE GENOMIC DNA]</scope>
    <source>
        <strain evidence="4">CGMCC 4.7241</strain>
    </source>
</reference>
<feature type="domain" description="Putative oxidoreductase/dehydrogenase Rossmann-like" evidence="1">
    <location>
        <begin position="6"/>
        <end position="125"/>
    </location>
</feature>
<name>A0ABV7YCU3_9ACTN</name>
<protein>
    <submittedName>
        <fullName evidence="3">Rossmann-like and DUF2520 domain-containing protein</fullName>
    </submittedName>
</protein>
<evidence type="ECO:0000259" key="2">
    <source>
        <dbReference type="Pfam" id="PF10728"/>
    </source>
</evidence>
<dbReference type="PANTHER" id="PTHR40459">
    <property type="entry name" value="CONSERVED HYPOTHETICAL ALANINE AND LEUCINE RICH PROTEIN"/>
    <property type="match status" value="1"/>
</dbReference>
<gene>
    <name evidence="3" type="ORF">ACFOUW_18080</name>
</gene>
<dbReference type="Gene3D" id="3.40.50.720">
    <property type="entry name" value="NAD(P)-binding Rossmann-like Domain"/>
    <property type="match status" value="1"/>
</dbReference>
<evidence type="ECO:0000313" key="3">
    <source>
        <dbReference type="EMBL" id="MFC3762757.1"/>
    </source>
</evidence>
<evidence type="ECO:0000313" key="4">
    <source>
        <dbReference type="Proteomes" id="UP001595699"/>
    </source>
</evidence>
<accession>A0ABV7YCU3</accession>
<keyword evidence="4" id="KW-1185">Reference proteome</keyword>
<dbReference type="Proteomes" id="UP001595699">
    <property type="component" value="Unassembled WGS sequence"/>
</dbReference>
<comment type="caution">
    <text evidence="3">The sequence shown here is derived from an EMBL/GenBank/DDBJ whole genome shotgun (WGS) entry which is preliminary data.</text>
</comment>
<dbReference type="InterPro" id="IPR019665">
    <property type="entry name" value="OxRdtase/DH_put_Rossmann_dom"/>
</dbReference>
<dbReference type="PANTHER" id="PTHR40459:SF1">
    <property type="entry name" value="CONSERVED HYPOTHETICAL ALANINE AND LEUCINE RICH PROTEIN"/>
    <property type="match status" value="1"/>
</dbReference>
<dbReference type="RefSeq" id="WP_205122754.1">
    <property type="nucleotide sequence ID" value="NZ_JAFBCM010000001.1"/>
</dbReference>
<dbReference type="Pfam" id="PF10728">
    <property type="entry name" value="DUF2520"/>
    <property type="match status" value="1"/>
</dbReference>
<organism evidence="3 4">
    <name type="scientific">Tenggerimyces flavus</name>
    <dbReference type="NCBI Taxonomy" id="1708749"/>
    <lineage>
        <taxon>Bacteria</taxon>
        <taxon>Bacillati</taxon>
        <taxon>Actinomycetota</taxon>
        <taxon>Actinomycetes</taxon>
        <taxon>Propionibacteriales</taxon>
        <taxon>Nocardioidaceae</taxon>
        <taxon>Tenggerimyces</taxon>
    </lineage>
</organism>